<feature type="region of interest" description="Disordered" evidence="16">
    <location>
        <begin position="458"/>
        <end position="479"/>
    </location>
</feature>
<evidence type="ECO:0000256" key="9">
    <source>
        <dbReference type="ARBA" id="ARBA00023040"/>
    </source>
</evidence>
<evidence type="ECO:0000256" key="15">
    <source>
        <dbReference type="RuleBase" id="RU000688"/>
    </source>
</evidence>
<comment type="subcellular location">
    <subcellularLocation>
        <location evidence="1">Membrane</location>
        <topology evidence="1">Multi-pass membrane protein</topology>
    </subcellularLocation>
</comment>
<evidence type="ECO:0000256" key="1">
    <source>
        <dbReference type="ARBA" id="ARBA00004141"/>
    </source>
</evidence>
<feature type="domain" description="G-protein coupled receptors family 1 profile" evidence="19">
    <location>
        <begin position="110"/>
        <end position="362"/>
    </location>
</feature>
<dbReference type="Proteomes" id="UP000037069">
    <property type="component" value="Unassembled WGS sequence"/>
</dbReference>
<keyword evidence="4" id="KW-0716">Sensory transduction</keyword>
<evidence type="ECO:0000256" key="18">
    <source>
        <dbReference type="SAM" id="SignalP"/>
    </source>
</evidence>
<dbReference type="InterPro" id="IPR017452">
    <property type="entry name" value="GPCR_Rhodpsn_7TM"/>
</dbReference>
<dbReference type="Gene3D" id="1.20.1070.10">
    <property type="entry name" value="Rhodopsin 7-helix transmembrane proteins"/>
    <property type="match status" value="1"/>
</dbReference>
<dbReference type="InterPro" id="IPR050125">
    <property type="entry name" value="GPCR_opsins"/>
</dbReference>
<evidence type="ECO:0000256" key="5">
    <source>
        <dbReference type="ARBA" id="ARBA00022692"/>
    </source>
</evidence>
<organism evidence="20 21">
    <name type="scientific">Lucilia cuprina</name>
    <name type="common">Green bottle fly</name>
    <name type="synonym">Australian sheep blowfly</name>
    <dbReference type="NCBI Taxonomy" id="7375"/>
    <lineage>
        <taxon>Eukaryota</taxon>
        <taxon>Metazoa</taxon>
        <taxon>Ecdysozoa</taxon>
        <taxon>Arthropoda</taxon>
        <taxon>Hexapoda</taxon>
        <taxon>Insecta</taxon>
        <taxon>Pterygota</taxon>
        <taxon>Neoptera</taxon>
        <taxon>Endopterygota</taxon>
        <taxon>Diptera</taxon>
        <taxon>Brachycera</taxon>
        <taxon>Muscomorpha</taxon>
        <taxon>Oestroidea</taxon>
        <taxon>Calliphoridae</taxon>
        <taxon>Luciliinae</taxon>
        <taxon>Lucilia</taxon>
    </lineage>
</organism>
<keyword evidence="13 15" id="KW-0807">Transducer</keyword>
<name>A0A0L0BXJ6_LUCCU</name>
<evidence type="ECO:0000256" key="2">
    <source>
        <dbReference type="ARBA" id="ARBA00010663"/>
    </source>
</evidence>
<protein>
    <recommendedName>
        <fullName evidence="19">G-protein coupled receptors family 1 profile domain-containing protein</fullName>
    </recommendedName>
</protein>
<evidence type="ECO:0000256" key="4">
    <source>
        <dbReference type="ARBA" id="ARBA00022606"/>
    </source>
</evidence>
<dbReference type="SUPFAM" id="SSF81321">
    <property type="entry name" value="Family A G protein-coupled receptor-like"/>
    <property type="match status" value="1"/>
</dbReference>
<keyword evidence="8" id="KW-0157">Chromophore</keyword>
<evidence type="ECO:0000256" key="10">
    <source>
        <dbReference type="ARBA" id="ARBA00023136"/>
    </source>
</evidence>
<feature type="transmembrane region" description="Helical" evidence="17">
    <location>
        <begin position="93"/>
        <end position="119"/>
    </location>
</feature>
<keyword evidence="21" id="KW-1185">Reference proteome</keyword>
<evidence type="ECO:0000313" key="21">
    <source>
        <dbReference type="Proteomes" id="UP000037069"/>
    </source>
</evidence>
<evidence type="ECO:0000256" key="16">
    <source>
        <dbReference type="SAM" id="MobiDB-lite"/>
    </source>
</evidence>
<keyword evidence="12" id="KW-0325">Glycoprotein</keyword>
<gene>
    <name evidence="20" type="ORF">FF38_05435</name>
</gene>
<feature type="transmembrane region" description="Helical" evidence="17">
    <location>
        <begin position="167"/>
        <end position="188"/>
    </location>
</feature>
<dbReference type="Pfam" id="PF00001">
    <property type="entry name" value="7tm_1"/>
    <property type="match status" value="1"/>
</dbReference>
<keyword evidence="3" id="KW-0600">Photoreceptor protein</keyword>
<evidence type="ECO:0000256" key="11">
    <source>
        <dbReference type="ARBA" id="ARBA00023170"/>
    </source>
</evidence>
<evidence type="ECO:0000256" key="12">
    <source>
        <dbReference type="ARBA" id="ARBA00023180"/>
    </source>
</evidence>
<feature type="transmembrane region" description="Helical" evidence="17">
    <location>
        <begin position="209"/>
        <end position="230"/>
    </location>
</feature>
<reference evidence="20 21" key="1">
    <citation type="journal article" date="2015" name="Nat. Commun.">
        <title>Lucilia cuprina genome unlocks parasitic fly biology to underpin future interventions.</title>
        <authorList>
            <person name="Anstead C.A."/>
            <person name="Korhonen P.K."/>
            <person name="Young N.D."/>
            <person name="Hall R.S."/>
            <person name="Jex A.R."/>
            <person name="Murali S.C."/>
            <person name="Hughes D.S."/>
            <person name="Lee S.F."/>
            <person name="Perry T."/>
            <person name="Stroehlein A.J."/>
            <person name="Ansell B.R."/>
            <person name="Breugelmans B."/>
            <person name="Hofmann A."/>
            <person name="Qu J."/>
            <person name="Dugan S."/>
            <person name="Lee S.L."/>
            <person name="Chao H."/>
            <person name="Dinh H."/>
            <person name="Han Y."/>
            <person name="Doddapaneni H.V."/>
            <person name="Worley K.C."/>
            <person name="Muzny D.M."/>
            <person name="Ioannidis P."/>
            <person name="Waterhouse R.M."/>
            <person name="Zdobnov E.M."/>
            <person name="James P.J."/>
            <person name="Bagnall N.H."/>
            <person name="Kotze A.C."/>
            <person name="Gibbs R.A."/>
            <person name="Richards S."/>
            <person name="Batterham P."/>
            <person name="Gasser R.B."/>
        </authorList>
    </citation>
    <scope>NUCLEOTIDE SEQUENCE [LARGE SCALE GENOMIC DNA]</scope>
    <source>
        <strain evidence="20 21">LS</strain>
        <tissue evidence="20">Full body</tissue>
    </source>
</reference>
<sequence>MDKQVLLSLLSLVKANSLAQNVEVLEHDLVVCLPNIYTNSCTIYVNSSLNGLIELNESVYPALKGFRGSYDYKMIARINPFWLTFEPPSDTSYYIMGTLYTIIFVFGVTGNGLVIYMFAKCKALRTTSNILVFNLSLSDLMIVIKCPVAIYNNFMRGPALGDWGCRLYAFAGGFSGTASICLLTVISVDRYSVVVNPLSPLRFNYQSKYYYFLVLLAWSEAFFFSVIPLLEVGLSVYVPEGYLTTCSFDYLDKTMPARVFMFLFFFFAWCIPLMIIFYCYFHILRVVFKSKKIQCSHNKQKVEERLAFIVLLIIGLWFLAWTPYSIVAMAGVFGMEEYLTPDRSMVPALFCKTAACLNPFLYTISHKRFRNELQRLFCKRKPIYQYSMTRSSYISRSTRRNRIDPAVLGNTNAKELEKYRNNLKSKISIDNATISGVVNCSLYGAGEAAADIFHKRKRQKKSLNLGKKQISPEVSSEEP</sequence>
<evidence type="ECO:0000259" key="19">
    <source>
        <dbReference type="PROSITE" id="PS50262"/>
    </source>
</evidence>
<evidence type="ECO:0000256" key="17">
    <source>
        <dbReference type="SAM" id="Phobius"/>
    </source>
</evidence>
<feature type="signal peptide" evidence="18">
    <location>
        <begin position="1"/>
        <end position="19"/>
    </location>
</feature>
<comment type="caution">
    <text evidence="20">The sequence shown here is derived from an EMBL/GenBank/DDBJ whole genome shotgun (WGS) entry which is preliminary data.</text>
</comment>
<dbReference type="AlphaFoldDB" id="A0A0L0BXJ6"/>
<evidence type="ECO:0000256" key="6">
    <source>
        <dbReference type="ARBA" id="ARBA00022925"/>
    </source>
</evidence>
<evidence type="ECO:0000256" key="14">
    <source>
        <dbReference type="ARBA" id="ARBA00023305"/>
    </source>
</evidence>
<dbReference type="PANTHER" id="PTHR24240">
    <property type="entry name" value="OPSIN"/>
    <property type="match status" value="1"/>
</dbReference>
<feature type="chain" id="PRO_5005535401" description="G-protein coupled receptors family 1 profile domain-containing protein" evidence="18">
    <location>
        <begin position="20"/>
        <end position="479"/>
    </location>
</feature>
<dbReference type="EMBL" id="JRES01001180">
    <property type="protein sequence ID" value="KNC24725.1"/>
    <property type="molecule type" value="Genomic_DNA"/>
</dbReference>
<evidence type="ECO:0000256" key="7">
    <source>
        <dbReference type="ARBA" id="ARBA00022989"/>
    </source>
</evidence>
<dbReference type="SMART" id="SM01381">
    <property type="entry name" value="7TM_GPCR_Srsx"/>
    <property type="match status" value="1"/>
</dbReference>
<dbReference type="OrthoDB" id="10015560at2759"/>
<dbReference type="OMA" id="IHYRDKY"/>
<dbReference type="GO" id="GO:0004930">
    <property type="term" value="F:G protein-coupled receptor activity"/>
    <property type="evidence" value="ECO:0007669"/>
    <property type="project" value="UniProtKB-KW"/>
</dbReference>
<dbReference type="GO" id="GO:0009881">
    <property type="term" value="F:photoreceptor activity"/>
    <property type="evidence" value="ECO:0007669"/>
    <property type="project" value="UniProtKB-KW"/>
</dbReference>
<keyword evidence="6" id="KW-0681">Retinal protein</keyword>
<proteinExistence type="inferred from homology"/>
<dbReference type="GO" id="GO:0016020">
    <property type="term" value="C:membrane"/>
    <property type="evidence" value="ECO:0007669"/>
    <property type="project" value="UniProtKB-SubCell"/>
</dbReference>
<dbReference type="PRINTS" id="PR00237">
    <property type="entry name" value="GPCRRHODOPSN"/>
</dbReference>
<keyword evidence="18" id="KW-0732">Signal</keyword>
<keyword evidence="7 17" id="KW-1133">Transmembrane helix</keyword>
<dbReference type="InterPro" id="IPR000276">
    <property type="entry name" value="GPCR_Rhodpsn"/>
</dbReference>
<accession>A0A0L0BXJ6</accession>
<keyword evidence="11 15" id="KW-0675">Receptor</keyword>
<evidence type="ECO:0000256" key="8">
    <source>
        <dbReference type="ARBA" id="ARBA00022991"/>
    </source>
</evidence>
<feature type="transmembrane region" description="Helical" evidence="17">
    <location>
        <begin position="305"/>
        <end position="324"/>
    </location>
</feature>
<evidence type="ECO:0000256" key="13">
    <source>
        <dbReference type="ARBA" id="ARBA00023224"/>
    </source>
</evidence>
<feature type="transmembrane region" description="Helical" evidence="17">
    <location>
        <begin position="344"/>
        <end position="365"/>
    </location>
</feature>
<evidence type="ECO:0000313" key="20">
    <source>
        <dbReference type="EMBL" id="KNC24725.1"/>
    </source>
</evidence>
<dbReference type="PROSITE" id="PS00238">
    <property type="entry name" value="OPSIN"/>
    <property type="match status" value="1"/>
</dbReference>
<dbReference type="InterPro" id="IPR027430">
    <property type="entry name" value="Retinal_BS"/>
</dbReference>
<dbReference type="STRING" id="7375.A0A0L0BXJ6"/>
<evidence type="ECO:0000256" key="3">
    <source>
        <dbReference type="ARBA" id="ARBA00022543"/>
    </source>
</evidence>
<dbReference type="GO" id="GO:0007601">
    <property type="term" value="P:visual perception"/>
    <property type="evidence" value="ECO:0007669"/>
    <property type="project" value="UniProtKB-KW"/>
</dbReference>
<keyword evidence="5 15" id="KW-0812">Transmembrane</keyword>
<feature type="non-terminal residue" evidence="20">
    <location>
        <position position="479"/>
    </location>
</feature>
<feature type="transmembrane region" description="Helical" evidence="17">
    <location>
        <begin position="131"/>
        <end position="155"/>
    </location>
</feature>
<comment type="similarity">
    <text evidence="2 15">Belongs to the G-protein coupled receptor 1 family.</text>
</comment>
<dbReference type="GO" id="GO:0007602">
    <property type="term" value="P:phototransduction"/>
    <property type="evidence" value="ECO:0007669"/>
    <property type="project" value="UniProtKB-KW"/>
</dbReference>
<keyword evidence="14" id="KW-0844">Vision</keyword>
<dbReference type="PROSITE" id="PS50262">
    <property type="entry name" value="G_PROTEIN_RECEP_F1_2"/>
    <property type="match status" value="1"/>
</dbReference>
<keyword evidence="10 17" id="KW-0472">Membrane</keyword>
<feature type="transmembrane region" description="Helical" evidence="17">
    <location>
        <begin position="259"/>
        <end position="284"/>
    </location>
</feature>
<dbReference type="PROSITE" id="PS00237">
    <property type="entry name" value="G_PROTEIN_RECEP_F1_1"/>
    <property type="match status" value="1"/>
</dbReference>
<keyword evidence="9 15" id="KW-0297">G-protein coupled receptor</keyword>